<feature type="region of interest" description="Disordered" evidence="9">
    <location>
        <begin position="1978"/>
        <end position="2137"/>
    </location>
</feature>
<dbReference type="PANTHER" id="PTHR13817:SF166">
    <property type="entry name" value="NEURONAL IGCAM-RELATED"/>
    <property type="match status" value="1"/>
</dbReference>
<dbReference type="FunFam" id="2.60.40.10:FF:000360">
    <property type="entry name" value="Sidekick cell adhesion molecule 2"/>
    <property type="match status" value="1"/>
</dbReference>
<feature type="transmembrane region" description="Helical" evidence="10">
    <location>
        <begin position="1947"/>
        <end position="1971"/>
    </location>
</feature>
<dbReference type="EnsemblMetazoa" id="BGLB019190-RA">
    <property type="protein sequence ID" value="BGLB019190-PA"/>
    <property type="gene ID" value="BGLB019190"/>
</dbReference>
<dbReference type="STRING" id="6526.A0A2C9KGE2"/>
<dbReference type="InterPro" id="IPR050964">
    <property type="entry name" value="Striated_Muscle_Regulatory"/>
</dbReference>
<evidence type="ECO:0000256" key="10">
    <source>
        <dbReference type="SAM" id="Phobius"/>
    </source>
</evidence>
<protein>
    <recommendedName>
        <fullName evidence="16">Protein-tyrosine-phosphatase</fullName>
    </recommendedName>
</protein>
<keyword evidence="2 10" id="KW-0812">Transmembrane</keyword>
<dbReference type="InterPro" id="IPR036179">
    <property type="entry name" value="Ig-like_dom_sf"/>
</dbReference>
<dbReference type="Pfam" id="PF07679">
    <property type="entry name" value="I-set"/>
    <property type="match status" value="1"/>
</dbReference>
<feature type="domain" description="Fibronectin type-III" evidence="13">
    <location>
        <begin position="1015"/>
        <end position="1110"/>
    </location>
</feature>
<feature type="domain" description="Fibronectin type-III" evidence="13">
    <location>
        <begin position="918"/>
        <end position="1011"/>
    </location>
</feature>
<feature type="signal peptide" evidence="11">
    <location>
        <begin position="1"/>
        <end position="25"/>
    </location>
</feature>
<feature type="compositionally biased region" description="Polar residues" evidence="9">
    <location>
        <begin position="2109"/>
        <end position="2137"/>
    </location>
</feature>
<dbReference type="OrthoDB" id="6158926at2759"/>
<keyword evidence="8" id="KW-0393">Immunoglobulin domain</keyword>
<dbReference type="Proteomes" id="UP000076420">
    <property type="component" value="Unassembled WGS sequence"/>
</dbReference>
<feature type="domain" description="Ig-like" evidence="12">
    <location>
        <begin position="320"/>
        <end position="409"/>
    </location>
</feature>
<dbReference type="SUPFAM" id="SSF48726">
    <property type="entry name" value="Immunoglobulin"/>
    <property type="match status" value="5"/>
</dbReference>
<feature type="domain" description="Fibronectin type-III" evidence="13">
    <location>
        <begin position="815"/>
        <end position="914"/>
    </location>
</feature>
<dbReference type="VEuPathDB" id="VectorBase:BGLAX_034860"/>
<feature type="domain" description="Fibronectin type-III" evidence="13">
    <location>
        <begin position="1330"/>
        <end position="1429"/>
    </location>
</feature>
<feature type="compositionally biased region" description="Low complexity" evidence="9">
    <location>
        <begin position="2082"/>
        <end position="2097"/>
    </location>
</feature>
<organism evidence="14 15">
    <name type="scientific">Biomphalaria glabrata</name>
    <name type="common">Bloodfluke planorb</name>
    <name type="synonym">Freshwater snail</name>
    <dbReference type="NCBI Taxonomy" id="6526"/>
    <lineage>
        <taxon>Eukaryota</taxon>
        <taxon>Metazoa</taxon>
        <taxon>Spiralia</taxon>
        <taxon>Lophotrochozoa</taxon>
        <taxon>Mollusca</taxon>
        <taxon>Gastropoda</taxon>
        <taxon>Heterobranchia</taxon>
        <taxon>Euthyneura</taxon>
        <taxon>Panpulmonata</taxon>
        <taxon>Hygrophila</taxon>
        <taxon>Lymnaeoidea</taxon>
        <taxon>Planorbidae</taxon>
        <taxon>Biomphalaria</taxon>
    </lineage>
</organism>
<evidence type="ECO:0000256" key="7">
    <source>
        <dbReference type="ARBA" id="ARBA00023157"/>
    </source>
</evidence>
<dbReference type="Pfam" id="PF13927">
    <property type="entry name" value="Ig_3"/>
    <property type="match status" value="2"/>
</dbReference>
<dbReference type="VEuPathDB" id="VectorBase:BGLB019190"/>
<evidence type="ECO:0000256" key="11">
    <source>
        <dbReference type="SAM" id="SignalP"/>
    </source>
</evidence>
<feature type="domain" description="Fibronectin type-III" evidence="13">
    <location>
        <begin position="1736"/>
        <end position="1831"/>
    </location>
</feature>
<keyword evidence="5 10" id="KW-1133">Transmembrane helix</keyword>
<feature type="chain" id="PRO_5012587180" description="Protein-tyrosine-phosphatase" evidence="11">
    <location>
        <begin position="26"/>
        <end position="2188"/>
    </location>
</feature>
<dbReference type="InterPro" id="IPR003961">
    <property type="entry name" value="FN3_dom"/>
</dbReference>
<gene>
    <name evidence="14" type="primary">106052779</name>
</gene>
<evidence type="ECO:0000256" key="9">
    <source>
        <dbReference type="SAM" id="MobiDB-lite"/>
    </source>
</evidence>
<dbReference type="KEGG" id="bgt:106052779"/>
<dbReference type="InterPro" id="IPR003599">
    <property type="entry name" value="Ig_sub"/>
</dbReference>
<feature type="domain" description="Fibronectin type-III" evidence="13">
    <location>
        <begin position="1115"/>
        <end position="1228"/>
    </location>
</feature>
<sequence>MMTVLSKIWLFLIFLCSLFPLPIFSQEFLEITSEITSNQKQPKAGYLEVLDSTVVLLLLTARGSGLLQYVWTRNDSVIKNSTESQMILGITNFNHSGVYRCIVQNSVGSVRSLPFYLTVKELGLFPQNPNQTVSIQEGRYAVLRMPTISYISDSALVDWLADSYLGTKYVTTSKDLVLLNVQASSSGTKFQVRVTHISSTVTTTNSNFFILSIAPSTSSIPLEFVIKPQNKTARQGDEVKFECVVNGPSFSSIKLSWYLVNGQSSTPLSASDKYLFEEENRLLTIKSLTLADAGTYECNASAPSLPSQAERAILSIIVQPSVSIDPSSSSIKKDFQNPFSLSCLGQGLPSPQITWYFNGRKAEDLNSTGVQVLANGTLSISSVDLPDSGIYQCVAVNSAGESTKSTLLTVNSAPPSILEAPKNATVAEFLDTGFTCKVIGGPLPDVYWTKDGVNLTIGGRIWFTNGQLLIGGSQLTDSGSYKCIAVNTKGSVSASATLTVIIKTQIIKPPQNMSRILGTDALLDCGVRKDPTVVPIWTWFFYKSPDFIKQEINGSRYNIYPNGSLSILGLVGADTGRYECVVQSLGGNDNKSAILKVIDTPSAPLITAVVLNNVIPNSVVINWTLSYDGDTDIIKFTIQSRLESSSGTGSDNPWNTINNAVSPTLRSSIVLNLTPSKYYRFRMTAVNQVGESVPSNPAPAQAIKMPAQPPSESPKNLFCKTGGEQEIIVQWDAPPESSWNGELFGYLIYYKVDAFSDETEKIQNVTTKDARQTTISYLSFNRRYRIRMAAYNEKGPGVNTSDFYVTTLQGKPSSPPLNVVLSSPSSTIIQVLWDPPPSIELNGVNKGYDIEIKQGGILYRSEFVMFDEMNPTGRQAYNITNLLKYTQYDIRLACRTEAGAGPQSPTQSYRTMEDLPGPVSDLKIDNIRDKSLRINWQPPLELNGIITGYRITYRVKTQNQSTVIDRSADTLSHALNDLLYATTYVISVQAKTSIGPGYPRTTEIDSGVPPELPGPPRSLAVTNIEARTVLLQFFPGFDGHTLITLWIVQAQTDASADWVNIYNLSDPTATQILVKNLLPYTKYRLRIIAQNIVDKSEPSEPCIQFQTNQAAPGVPPQDVTPRAISSTAIRVRWRQIPRTEWNGDFLGYRIRYRRWSKDVNPNTTSSADLLLVQQQTWTTVELSNGSSIQEYILSSLEEWMDYQIEMTSYNAVGSSASSPTMSERTEEDVPKTSPANLLLATINSTSIKVSWSALPILEQNGNIRGYKVIYKISSVNAQSETVQVDGSSTLNVTLTNLKKYTEYEIQVLAFTRMGDGARSTALVKRTAEDVPGPPVIIYFPQVSDNSATIVWQAPEEPNGVIIKYKVSYKQRDQPDTVFESNAVEKPNNEFNMTVTGLSRETYYVFAVTARTQNGWGETAKVDVFIIANRDRPDPPTNLRIDSSEILARSVTIIWKAGNDNYGPVRNFTVQYKKKDEDWKTVPQAIKPQLASYTVTGLLPNSLYTFRVAATNDVGTSGYSSASNEIYTLPDKPDGAPQNVKVMAVTQTSIRITWDPPPNSTWNGLPLSDIVQFREEGAVAFREDSIPFGLYTATLQGLTIGLKYEIQIMTANTVGRGPPSTLQVFRVGDVAPAAAPMNVMMFNRSSTTLEITWQLPPAGTTNGELIGYKILYWLSPTGTCEATGSSVQMSVTELRLLVTGLQPYTTYCSTVQAVNIAGEGPKSSVTKIITSEDLPGPPENIKFQNITLRELTVLWSPPKVPNGKITFYTLQYYAVIDDQKTDISTIRIPGTETQQYVNDLLENQTYTFSLSANTSIGRGAAYESKIVPGPQPGSPDAPLKPEVTYKSKVIYFTWQNQKPGLSPIYAYKLYYQEDGESGKWLFFLDVNRPEPSAQISENDLKPNTGYYFSVRAINSVGISRPSAPSELYNTPSYAVISKQASAPFHTQWWFLVIVALGGVVIILLIITFLCCFEKKRRKQNEMKRSTTSTTVMSATPEPEEGGFPSMELRQSRRSVNRLGNNKTQNGTLTRSPPRPSPASVIYSESIPPMAAGATARKRTASDESSVLSEKPSNIGDSSDEETSLSGSSSIDSIAKAPVPASPPPPAFSSQYSRSTSNNTSIGAGPSTSRNVNKNQNPSWRFQSQQNNAYTYTDSEADSSHYAFSLTNGNIVVNNVAGARTPLSGFSSFV</sequence>
<keyword evidence="6 10" id="KW-0472">Membrane</keyword>
<feature type="domain" description="Fibronectin type-III" evidence="13">
    <location>
        <begin position="713"/>
        <end position="810"/>
    </location>
</feature>
<feature type="domain" description="Fibronectin type-III" evidence="13">
    <location>
        <begin position="1634"/>
        <end position="1732"/>
    </location>
</feature>
<comment type="subcellular location">
    <subcellularLocation>
        <location evidence="1">Membrane</location>
    </subcellularLocation>
</comment>
<evidence type="ECO:0000259" key="12">
    <source>
        <dbReference type="PROSITE" id="PS50835"/>
    </source>
</evidence>
<feature type="domain" description="Ig-like" evidence="12">
    <location>
        <begin position="215"/>
        <end position="315"/>
    </location>
</feature>
<keyword evidence="3 11" id="KW-0732">Signal</keyword>
<feature type="compositionally biased region" description="Polar residues" evidence="9">
    <location>
        <begin position="2061"/>
        <end position="2070"/>
    </location>
</feature>
<keyword evidence="4" id="KW-0677">Repeat</keyword>
<dbReference type="PROSITE" id="PS50853">
    <property type="entry name" value="FN3"/>
    <property type="match status" value="13"/>
</dbReference>
<evidence type="ECO:0000256" key="6">
    <source>
        <dbReference type="ARBA" id="ARBA00023136"/>
    </source>
</evidence>
<feature type="domain" description="Fibronectin type-III" evidence="13">
    <location>
        <begin position="1535"/>
        <end position="1629"/>
    </location>
</feature>
<feature type="domain" description="Ig-like" evidence="12">
    <location>
        <begin position="504"/>
        <end position="596"/>
    </location>
</feature>
<evidence type="ECO:0000256" key="1">
    <source>
        <dbReference type="ARBA" id="ARBA00004370"/>
    </source>
</evidence>
<dbReference type="InterPro" id="IPR003598">
    <property type="entry name" value="Ig_sub2"/>
</dbReference>
<dbReference type="GO" id="GO:0016020">
    <property type="term" value="C:membrane"/>
    <property type="evidence" value="ECO:0007669"/>
    <property type="project" value="UniProtKB-SubCell"/>
</dbReference>
<evidence type="ECO:0000256" key="5">
    <source>
        <dbReference type="ARBA" id="ARBA00022989"/>
    </source>
</evidence>
<dbReference type="Pfam" id="PF00041">
    <property type="entry name" value="fn3"/>
    <property type="match status" value="13"/>
</dbReference>
<keyword evidence="7" id="KW-1015">Disulfide bond</keyword>
<dbReference type="SMART" id="SM00060">
    <property type="entry name" value="FN3"/>
    <property type="match status" value="13"/>
</dbReference>
<feature type="domain" description="Ig-like" evidence="12">
    <location>
        <begin position="415"/>
        <end position="499"/>
    </location>
</feature>
<evidence type="ECO:0000256" key="2">
    <source>
        <dbReference type="ARBA" id="ARBA00022692"/>
    </source>
</evidence>
<dbReference type="CDD" id="cd00096">
    <property type="entry name" value="Ig"/>
    <property type="match status" value="2"/>
</dbReference>
<dbReference type="InterPro" id="IPR013783">
    <property type="entry name" value="Ig-like_fold"/>
</dbReference>
<evidence type="ECO:0000313" key="15">
    <source>
        <dbReference type="Proteomes" id="UP000076420"/>
    </source>
</evidence>
<reference evidence="14" key="1">
    <citation type="submission" date="2020-05" db="UniProtKB">
        <authorList>
            <consortium name="EnsemblMetazoa"/>
        </authorList>
    </citation>
    <scope>IDENTIFICATION</scope>
    <source>
        <strain evidence="14">BB02</strain>
    </source>
</reference>
<feature type="compositionally biased region" description="Polar residues" evidence="9">
    <location>
        <begin position="2016"/>
        <end position="2029"/>
    </location>
</feature>
<dbReference type="SUPFAM" id="SSF49265">
    <property type="entry name" value="Fibronectin type III"/>
    <property type="match status" value="7"/>
</dbReference>
<feature type="domain" description="Fibronectin type-III" evidence="13">
    <location>
        <begin position="1434"/>
        <end position="1530"/>
    </location>
</feature>
<evidence type="ECO:0000256" key="8">
    <source>
        <dbReference type="ARBA" id="ARBA00023319"/>
    </source>
</evidence>
<accession>A0A2C9KGE2</accession>
<dbReference type="FunFam" id="2.60.40.10:FF:000028">
    <property type="entry name" value="Neuronal cell adhesion molecule"/>
    <property type="match status" value="2"/>
</dbReference>
<dbReference type="CDD" id="cd00063">
    <property type="entry name" value="FN3"/>
    <property type="match status" value="13"/>
</dbReference>
<dbReference type="Gene3D" id="2.60.40.10">
    <property type="entry name" value="Immunoglobulins"/>
    <property type="match status" value="18"/>
</dbReference>
<evidence type="ECO:0000256" key="3">
    <source>
        <dbReference type="ARBA" id="ARBA00022729"/>
    </source>
</evidence>
<dbReference type="InterPro" id="IPR013098">
    <property type="entry name" value="Ig_I-set"/>
</dbReference>
<evidence type="ECO:0008006" key="16">
    <source>
        <dbReference type="Google" id="ProtNLM"/>
    </source>
</evidence>
<dbReference type="SMART" id="SM00409">
    <property type="entry name" value="IG"/>
    <property type="match status" value="6"/>
</dbReference>
<name>A0A2C9KGE2_BIOGL</name>
<dbReference type="InterPro" id="IPR007110">
    <property type="entry name" value="Ig-like_dom"/>
</dbReference>
<dbReference type="InterPro" id="IPR036116">
    <property type="entry name" value="FN3_sf"/>
</dbReference>
<dbReference type="PANTHER" id="PTHR13817">
    <property type="entry name" value="TITIN"/>
    <property type="match status" value="1"/>
</dbReference>
<evidence type="ECO:0000259" key="13">
    <source>
        <dbReference type="PROSITE" id="PS50853"/>
    </source>
</evidence>
<evidence type="ECO:0000256" key="4">
    <source>
        <dbReference type="ARBA" id="ARBA00022737"/>
    </source>
</evidence>
<feature type="domain" description="Ig-like" evidence="12">
    <location>
        <begin position="42"/>
        <end position="118"/>
    </location>
</feature>
<dbReference type="PRINTS" id="PR00014">
    <property type="entry name" value="FNTYPEIII"/>
</dbReference>
<feature type="domain" description="Fibronectin type-III" evidence="13">
    <location>
        <begin position="1834"/>
        <end position="1932"/>
    </location>
</feature>
<dbReference type="FunFam" id="2.60.40.10:FF:000093">
    <property type="entry name" value="Down syndrome cell adhesion molecule, isoform B"/>
    <property type="match status" value="1"/>
</dbReference>
<dbReference type="PROSITE" id="PS50835">
    <property type="entry name" value="IG_LIKE"/>
    <property type="match status" value="5"/>
</dbReference>
<dbReference type="RefSeq" id="XP_013063679.2">
    <property type="nucleotide sequence ID" value="XM_013208225.2"/>
</dbReference>
<dbReference type="SMART" id="SM00408">
    <property type="entry name" value="IGc2"/>
    <property type="match status" value="5"/>
</dbReference>
<feature type="domain" description="Fibronectin type-III" evidence="13">
    <location>
        <begin position="600"/>
        <end position="706"/>
    </location>
</feature>
<dbReference type="FunFam" id="2.60.40.10:FF:000032">
    <property type="entry name" value="palladin isoform X1"/>
    <property type="match status" value="1"/>
</dbReference>
<evidence type="ECO:0000313" key="14">
    <source>
        <dbReference type="EnsemblMetazoa" id="BGLB019190-PA"/>
    </source>
</evidence>
<feature type="domain" description="Fibronectin type-III" evidence="13">
    <location>
        <begin position="1233"/>
        <end position="1329"/>
    </location>
</feature>
<proteinExistence type="predicted"/>